<gene>
    <name evidence="9" type="ORF">DLM86_27315</name>
</gene>
<dbReference type="AlphaFoldDB" id="A0A2V5JX41"/>
<comment type="similarity">
    <text evidence="7">Belongs to the binding-protein-dependent transport system permease family.</text>
</comment>
<organism evidence="9 10">
    <name type="scientific">Paenibacillus flagellatus</name>
    <dbReference type="NCBI Taxonomy" id="2211139"/>
    <lineage>
        <taxon>Bacteria</taxon>
        <taxon>Bacillati</taxon>
        <taxon>Bacillota</taxon>
        <taxon>Bacilli</taxon>
        <taxon>Bacillales</taxon>
        <taxon>Paenibacillaceae</taxon>
        <taxon>Paenibacillus</taxon>
    </lineage>
</organism>
<name>A0A2V5JX41_9BACL</name>
<dbReference type="Pfam" id="PF00528">
    <property type="entry name" value="BPD_transp_1"/>
    <property type="match status" value="1"/>
</dbReference>
<dbReference type="Gene3D" id="1.10.3720.10">
    <property type="entry name" value="MetI-like"/>
    <property type="match status" value="1"/>
</dbReference>
<evidence type="ECO:0000259" key="8">
    <source>
        <dbReference type="PROSITE" id="PS50928"/>
    </source>
</evidence>
<dbReference type="PANTHER" id="PTHR43227:SF11">
    <property type="entry name" value="BLL4140 PROTEIN"/>
    <property type="match status" value="1"/>
</dbReference>
<evidence type="ECO:0000256" key="1">
    <source>
        <dbReference type="ARBA" id="ARBA00004651"/>
    </source>
</evidence>
<dbReference type="InterPro" id="IPR000515">
    <property type="entry name" value="MetI-like"/>
</dbReference>
<dbReference type="SUPFAM" id="SSF161098">
    <property type="entry name" value="MetI-like"/>
    <property type="match status" value="1"/>
</dbReference>
<sequence length="315" mass="35271">MEADSSRKAFAAAKAAPTWKRIRKHYQLYVFLLPTIVYFLVFQYGPMYGLTIAFKQFVAVKGIAGSPWVGFAHFERFFHSFQFATVLRNTLLISLYELLVAFPLPIVLALLLNQVGHARFKKLVQTVTYAPHFISAVVIVGMLYLLLSPRSGLVNRLIVLLGGEPVYFMASADWFKTIFVFSGVWQNAGWSMIVYLAALTAVNPDLHEAAVMDGASKARRIWHIDVPAVLPTIMIMFILNVGSFMSVGFEKIYLMQNPLNLASSEVIQTYVYKTGLLGAQYSYSAAVGLFNSLVNFVLLLAFNRLAKSLKQASLW</sequence>
<evidence type="ECO:0000313" key="10">
    <source>
        <dbReference type="Proteomes" id="UP000247476"/>
    </source>
</evidence>
<keyword evidence="3" id="KW-1003">Cell membrane</keyword>
<feature type="transmembrane region" description="Helical" evidence="7">
    <location>
        <begin position="123"/>
        <end position="146"/>
    </location>
</feature>
<accession>A0A2V5JX41</accession>
<dbReference type="PROSITE" id="PS50928">
    <property type="entry name" value="ABC_TM1"/>
    <property type="match status" value="1"/>
</dbReference>
<dbReference type="CDD" id="cd06261">
    <property type="entry name" value="TM_PBP2"/>
    <property type="match status" value="1"/>
</dbReference>
<feature type="domain" description="ABC transmembrane type-1" evidence="8">
    <location>
        <begin position="87"/>
        <end position="302"/>
    </location>
</feature>
<comment type="caution">
    <text evidence="9">The sequence shown here is derived from an EMBL/GenBank/DDBJ whole genome shotgun (WGS) entry which is preliminary data.</text>
</comment>
<dbReference type="RefSeq" id="WP_110843241.1">
    <property type="nucleotide sequence ID" value="NZ_QJVJ01000016.1"/>
</dbReference>
<feature type="transmembrane region" description="Helical" evidence="7">
    <location>
        <begin position="226"/>
        <end position="249"/>
    </location>
</feature>
<reference evidence="9 10" key="1">
    <citation type="submission" date="2018-05" db="EMBL/GenBank/DDBJ databases">
        <title>Paenibacillus flagellatus sp. nov., isolated from selenium mineral soil.</title>
        <authorList>
            <person name="Dai X."/>
        </authorList>
    </citation>
    <scope>NUCLEOTIDE SEQUENCE [LARGE SCALE GENOMIC DNA]</scope>
    <source>
        <strain evidence="9 10">DXL2</strain>
    </source>
</reference>
<dbReference type="InterPro" id="IPR035906">
    <property type="entry name" value="MetI-like_sf"/>
</dbReference>
<evidence type="ECO:0000313" key="9">
    <source>
        <dbReference type="EMBL" id="PYI50782.1"/>
    </source>
</evidence>
<proteinExistence type="inferred from homology"/>
<protein>
    <submittedName>
        <fullName evidence="9">Sugar ABC transporter permease</fullName>
    </submittedName>
</protein>
<dbReference type="EMBL" id="QJVJ01000016">
    <property type="protein sequence ID" value="PYI50782.1"/>
    <property type="molecule type" value="Genomic_DNA"/>
</dbReference>
<feature type="transmembrane region" description="Helical" evidence="7">
    <location>
        <begin position="28"/>
        <end position="45"/>
    </location>
</feature>
<evidence type="ECO:0000256" key="2">
    <source>
        <dbReference type="ARBA" id="ARBA00022448"/>
    </source>
</evidence>
<dbReference type="GO" id="GO:0055085">
    <property type="term" value="P:transmembrane transport"/>
    <property type="evidence" value="ECO:0007669"/>
    <property type="project" value="InterPro"/>
</dbReference>
<comment type="subcellular location">
    <subcellularLocation>
        <location evidence="1 7">Cell membrane</location>
        <topology evidence="1 7">Multi-pass membrane protein</topology>
    </subcellularLocation>
</comment>
<dbReference type="Proteomes" id="UP000247476">
    <property type="component" value="Unassembled WGS sequence"/>
</dbReference>
<evidence type="ECO:0000256" key="7">
    <source>
        <dbReference type="RuleBase" id="RU363032"/>
    </source>
</evidence>
<dbReference type="PANTHER" id="PTHR43227">
    <property type="entry name" value="BLL4140 PROTEIN"/>
    <property type="match status" value="1"/>
</dbReference>
<keyword evidence="6 7" id="KW-0472">Membrane</keyword>
<keyword evidence="10" id="KW-1185">Reference proteome</keyword>
<evidence type="ECO:0000256" key="6">
    <source>
        <dbReference type="ARBA" id="ARBA00023136"/>
    </source>
</evidence>
<feature type="transmembrane region" description="Helical" evidence="7">
    <location>
        <begin position="91"/>
        <end position="111"/>
    </location>
</feature>
<keyword evidence="4 7" id="KW-0812">Transmembrane</keyword>
<dbReference type="GO" id="GO:0005886">
    <property type="term" value="C:plasma membrane"/>
    <property type="evidence" value="ECO:0007669"/>
    <property type="project" value="UniProtKB-SubCell"/>
</dbReference>
<dbReference type="InterPro" id="IPR050809">
    <property type="entry name" value="UgpAE/MalFG_permease"/>
</dbReference>
<keyword evidence="5 7" id="KW-1133">Transmembrane helix</keyword>
<feature type="transmembrane region" description="Helical" evidence="7">
    <location>
        <begin position="281"/>
        <end position="302"/>
    </location>
</feature>
<keyword evidence="2 7" id="KW-0813">Transport</keyword>
<evidence type="ECO:0000256" key="4">
    <source>
        <dbReference type="ARBA" id="ARBA00022692"/>
    </source>
</evidence>
<dbReference type="OrthoDB" id="9785836at2"/>
<evidence type="ECO:0000256" key="5">
    <source>
        <dbReference type="ARBA" id="ARBA00022989"/>
    </source>
</evidence>
<evidence type="ECO:0000256" key="3">
    <source>
        <dbReference type="ARBA" id="ARBA00022475"/>
    </source>
</evidence>